<proteinExistence type="inferred from homology"/>
<keyword evidence="3" id="KW-1185">Reference proteome</keyword>
<dbReference type="InterPro" id="IPR008949">
    <property type="entry name" value="Isoprenoid_synthase_dom_sf"/>
</dbReference>
<comment type="cofactor">
    <cofactor evidence="1">
        <name>Mg(2+)</name>
        <dbReference type="ChEBI" id="CHEBI:18420"/>
    </cofactor>
</comment>
<dbReference type="SFLD" id="SFLDG01020">
    <property type="entry name" value="Terpene_Cyclase_Like_2"/>
    <property type="match status" value="1"/>
</dbReference>
<dbReference type="EC" id="4.2.3.-" evidence="1"/>
<dbReference type="PANTHER" id="PTHR35201:SF4">
    <property type="entry name" value="BETA-PINACENE SYNTHASE-RELATED"/>
    <property type="match status" value="1"/>
</dbReference>
<accession>A0A433WDJ5</accession>
<organism evidence="2 3">
    <name type="scientific">Chitinophaga solisilvae</name>
    <dbReference type="NCBI Taxonomy" id="1233460"/>
    <lineage>
        <taxon>Bacteria</taxon>
        <taxon>Pseudomonadati</taxon>
        <taxon>Bacteroidota</taxon>
        <taxon>Chitinophagia</taxon>
        <taxon>Chitinophagales</taxon>
        <taxon>Chitinophagaceae</taxon>
        <taxon>Chitinophaga</taxon>
    </lineage>
</organism>
<keyword evidence="1" id="KW-0479">Metal-binding</keyword>
<dbReference type="GO" id="GO:0010333">
    <property type="term" value="F:terpene synthase activity"/>
    <property type="evidence" value="ECO:0007669"/>
    <property type="project" value="InterPro"/>
</dbReference>
<evidence type="ECO:0000313" key="3">
    <source>
        <dbReference type="Proteomes" id="UP000281028"/>
    </source>
</evidence>
<dbReference type="SUPFAM" id="SSF48576">
    <property type="entry name" value="Terpenoid synthases"/>
    <property type="match status" value="1"/>
</dbReference>
<dbReference type="Pfam" id="PF19086">
    <property type="entry name" value="Terpene_syn_C_2"/>
    <property type="match status" value="1"/>
</dbReference>
<evidence type="ECO:0000256" key="1">
    <source>
        <dbReference type="RuleBase" id="RU366034"/>
    </source>
</evidence>
<dbReference type="Gene3D" id="1.10.600.10">
    <property type="entry name" value="Farnesyl Diphosphate Synthase"/>
    <property type="match status" value="1"/>
</dbReference>
<keyword evidence="1" id="KW-0460">Magnesium</keyword>
<comment type="caution">
    <text evidence="2">The sequence shown here is derived from an EMBL/GenBank/DDBJ whole genome shotgun (WGS) entry which is preliminary data.</text>
</comment>
<gene>
    <name evidence="2" type="ORF">ECE50_010140</name>
</gene>
<dbReference type="AlphaFoldDB" id="A0A433WDJ5"/>
<dbReference type="PANTHER" id="PTHR35201">
    <property type="entry name" value="TERPENE SYNTHASE"/>
    <property type="match status" value="1"/>
</dbReference>
<dbReference type="Proteomes" id="UP000281028">
    <property type="component" value="Unassembled WGS sequence"/>
</dbReference>
<dbReference type="InterPro" id="IPR034686">
    <property type="entry name" value="Terpene_cyclase-like_2"/>
</dbReference>
<evidence type="ECO:0000313" key="2">
    <source>
        <dbReference type="EMBL" id="NSL87190.1"/>
    </source>
</evidence>
<dbReference type="EMBL" id="RIAR02000001">
    <property type="protein sequence ID" value="NSL87190.1"/>
    <property type="molecule type" value="Genomic_DNA"/>
</dbReference>
<dbReference type="GO" id="GO:0046872">
    <property type="term" value="F:metal ion binding"/>
    <property type="evidence" value="ECO:0007669"/>
    <property type="project" value="UniProtKB-KW"/>
</dbReference>
<protein>
    <recommendedName>
        <fullName evidence="1">Terpene synthase</fullName>
        <ecNumber evidence="1">4.2.3.-</ecNumber>
    </recommendedName>
</protein>
<name>A0A433WDJ5_9BACT</name>
<reference evidence="2" key="1">
    <citation type="submission" date="2020-05" db="EMBL/GenBank/DDBJ databases">
        <title>Chitinophaga laudate sp. nov., isolated from a tropical peat swamp.</title>
        <authorList>
            <person name="Goh C.B.S."/>
            <person name="Lee M.S."/>
            <person name="Parimannan S."/>
            <person name="Pasbakhsh P."/>
            <person name="Yule C.M."/>
            <person name="Rajandas H."/>
            <person name="Loke S."/>
            <person name="Croft L."/>
            <person name="Tan J.B.L."/>
        </authorList>
    </citation>
    <scope>NUCLEOTIDE SEQUENCE</scope>
    <source>
        <strain evidence="2">Mgbs1</strain>
    </source>
</reference>
<sequence>MKSILERLDYPFPHADSPYAPAIQDFVTAWIDRLQLPDHIVARYRKSQLGNLGTRFYPFAGRAVLEAAALHLLLLFAFDDLYANQDPEVLQLHADQAIHHLQGHTTNSTSAVVREFSLLGRLLLENANEAWLQQYINNIKQYFTSMISEAYFTRTGIFPSVSYYKIVREQLVGLHQMVDLLEPANQTFLPAGIINSPFIHTLRKSAVLAMSWLNDIVSYPKELREGEIFNLVLLMTRENGGNLPAAMDAAVHLHNKEIAHLIQTAAHPPDFGSYNDAVAGYVKSIQYMITGHKVWSELTARYVVAD</sequence>
<dbReference type="OrthoDB" id="2989600at2"/>
<dbReference type="SFLD" id="SFLDS00005">
    <property type="entry name" value="Isoprenoid_Synthase_Type_I"/>
    <property type="match status" value="1"/>
</dbReference>
<keyword evidence="1" id="KW-0456">Lyase</keyword>
<comment type="similarity">
    <text evidence="1">Belongs to the terpene synthase family.</text>
</comment>